<accession>A0ABX2PCH7</accession>
<protein>
    <submittedName>
        <fullName evidence="2">DUF2927 domain-containing protein</fullName>
    </submittedName>
</protein>
<dbReference type="Proteomes" id="UP000523601">
    <property type="component" value="Unassembled WGS sequence"/>
</dbReference>
<evidence type="ECO:0000313" key="2">
    <source>
        <dbReference type="EMBL" id="NVO27174.1"/>
    </source>
</evidence>
<comment type="caution">
    <text evidence="2">The sequence shown here is derived from an EMBL/GenBank/DDBJ whole genome shotgun (WGS) entry which is preliminary data.</text>
</comment>
<dbReference type="RefSeq" id="WP_176853566.1">
    <property type="nucleotide sequence ID" value="NZ_JABCJD010000002.1"/>
</dbReference>
<dbReference type="PROSITE" id="PS51257">
    <property type="entry name" value="PROKAR_LIPOPROTEIN"/>
    <property type="match status" value="1"/>
</dbReference>
<reference evidence="2 3" key="1">
    <citation type="submission" date="2020-04" db="EMBL/GenBank/DDBJ databases">
        <title>Donghicola sp., a member of the Rhodobacteraceae family isolated from mangrove forest in Thailand.</title>
        <authorList>
            <person name="Charoenyingcharoen P."/>
            <person name="Yukphan P."/>
        </authorList>
    </citation>
    <scope>NUCLEOTIDE SEQUENCE [LARGE SCALE GENOMIC DNA]</scope>
    <source>
        <strain evidence="2 3">C2-DW-16</strain>
    </source>
</reference>
<organism evidence="2 3">
    <name type="scientific">Donghicola mangrovi</name>
    <dbReference type="NCBI Taxonomy" id="2729614"/>
    <lineage>
        <taxon>Bacteria</taxon>
        <taxon>Pseudomonadati</taxon>
        <taxon>Pseudomonadota</taxon>
        <taxon>Alphaproteobacteria</taxon>
        <taxon>Rhodobacterales</taxon>
        <taxon>Roseobacteraceae</taxon>
        <taxon>Donghicola</taxon>
    </lineage>
</organism>
<name>A0ABX2PCH7_9RHOB</name>
<dbReference type="EMBL" id="JABCJD010000002">
    <property type="protein sequence ID" value="NVO27174.1"/>
    <property type="molecule type" value="Genomic_DNA"/>
</dbReference>
<dbReference type="InterPro" id="IPR021323">
    <property type="entry name" value="DUF2927"/>
</dbReference>
<gene>
    <name evidence="2" type="ORF">HJ526_07080</name>
</gene>
<dbReference type="Pfam" id="PF11150">
    <property type="entry name" value="DUF2927"/>
    <property type="match status" value="1"/>
</dbReference>
<evidence type="ECO:0000256" key="1">
    <source>
        <dbReference type="SAM" id="SignalP"/>
    </source>
</evidence>
<sequence>MTCLFRRIRFVLPTCLAGVLLAGCAPNPEIATVTVPRAAQHVSPAARALLPDPNPPYTPASYQSRSLAAYYGHMQDKLLASGKLRQDTGQGIAITADQLTKDFIDIAMKDEYMRGGSGTMHRSMDSVLRRWEKPIRVFTVFGATVPPTERERANALVASYVNRLARVTGHDIQMTTRENANYYVMFMGEDDRMPFGETLKAAIPEIDPATMNVFKHTPRNQLCVALTFREQNGSPVMGKALAMIRSEHPQILRLSCLHEEMAQALGLPNDSPTARPSIFNDDEEFALLTTHDELLLRILYDRRLKPGMTQEQALPIVRQIAGELVGR</sequence>
<proteinExistence type="predicted"/>
<feature type="chain" id="PRO_5047151209" evidence="1">
    <location>
        <begin position="32"/>
        <end position="327"/>
    </location>
</feature>
<keyword evidence="3" id="KW-1185">Reference proteome</keyword>
<evidence type="ECO:0000313" key="3">
    <source>
        <dbReference type="Proteomes" id="UP000523601"/>
    </source>
</evidence>
<feature type="signal peptide" evidence="1">
    <location>
        <begin position="1"/>
        <end position="31"/>
    </location>
</feature>
<keyword evidence="1" id="KW-0732">Signal</keyword>